<dbReference type="RefSeq" id="WP_228249744.1">
    <property type="nucleotide sequence ID" value="NZ_JAVDQA010000001.1"/>
</dbReference>
<accession>A0ABU1K2Y6</accession>
<evidence type="ECO:0000313" key="1">
    <source>
        <dbReference type="EMBL" id="MDR6299971.1"/>
    </source>
</evidence>
<reference evidence="1 2" key="1">
    <citation type="submission" date="2023-07" db="EMBL/GenBank/DDBJ databases">
        <title>Genomic Encyclopedia of Type Strains, Phase IV (KMG-IV): sequencing the most valuable type-strain genomes for metagenomic binning, comparative biology and taxonomic classification.</title>
        <authorList>
            <person name="Goeker M."/>
        </authorList>
    </citation>
    <scope>NUCLEOTIDE SEQUENCE [LARGE SCALE GENOMIC DNA]</scope>
    <source>
        <strain evidence="1 2">DSM 102814</strain>
    </source>
</reference>
<organism evidence="1 2">
    <name type="scientific">Mesonia maritima</name>
    <dbReference type="NCBI Taxonomy" id="1793873"/>
    <lineage>
        <taxon>Bacteria</taxon>
        <taxon>Pseudomonadati</taxon>
        <taxon>Bacteroidota</taxon>
        <taxon>Flavobacteriia</taxon>
        <taxon>Flavobacteriales</taxon>
        <taxon>Flavobacteriaceae</taxon>
        <taxon>Mesonia</taxon>
    </lineage>
</organism>
<evidence type="ECO:0000313" key="2">
    <source>
        <dbReference type="Proteomes" id="UP001257659"/>
    </source>
</evidence>
<dbReference type="EMBL" id="JAVDQA010000001">
    <property type="protein sequence ID" value="MDR6299971.1"/>
    <property type="molecule type" value="Genomic_DNA"/>
</dbReference>
<proteinExistence type="predicted"/>
<name>A0ABU1K2Y6_9FLAO</name>
<gene>
    <name evidence="1" type="ORF">GGR31_000587</name>
</gene>
<sequence>MDWMFDDFKNDLDSLNPQVKKKALEIAKKLVEEKNYSKEKAITEAIVKAEEWFYDLGG</sequence>
<dbReference type="Proteomes" id="UP001257659">
    <property type="component" value="Unassembled WGS sequence"/>
</dbReference>
<protein>
    <submittedName>
        <fullName evidence="1">Uncharacterized protein YdaT</fullName>
    </submittedName>
</protein>
<keyword evidence="2" id="KW-1185">Reference proteome</keyword>
<comment type="caution">
    <text evidence="1">The sequence shown here is derived from an EMBL/GenBank/DDBJ whole genome shotgun (WGS) entry which is preliminary data.</text>
</comment>